<dbReference type="GO" id="GO:0005886">
    <property type="term" value="C:plasma membrane"/>
    <property type="evidence" value="ECO:0007669"/>
    <property type="project" value="UniProtKB-SubCell"/>
</dbReference>
<accession>A0A941FI37</accession>
<organism evidence="8 9">
    <name type="scientific">Streptomyces tuirus</name>
    <dbReference type="NCBI Taxonomy" id="68278"/>
    <lineage>
        <taxon>Bacteria</taxon>
        <taxon>Bacillati</taxon>
        <taxon>Actinomycetota</taxon>
        <taxon>Actinomycetes</taxon>
        <taxon>Kitasatosporales</taxon>
        <taxon>Streptomycetaceae</taxon>
        <taxon>Streptomyces</taxon>
    </lineage>
</organism>
<evidence type="ECO:0000256" key="4">
    <source>
        <dbReference type="ARBA" id="ARBA00022692"/>
    </source>
</evidence>
<dbReference type="InterPro" id="IPR018383">
    <property type="entry name" value="UPF0324_pro"/>
</dbReference>
<feature type="transmembrane region" description="Helical" evidence="7">
    <location>
        <begin position="33"/>
        <end position="52"/>
    </location>
</feature>
<evidence type="ECO:0000256" key="1">
    <source>
        <dbReference type="ARBA" id="ARBA00004651"/>
    </source>
</evidence>
<evidence type="ECO:0000313" key="9">
    <source>
        <dbReference type="Proteomes" id="UP000682308"/>
    </source>
</evidence>
<reference evidence="8 9" key="1">
    <citation type="submission" date="2021-04" db="EMBL/GenBank/DDBJ databases">
        <title>Characterization of the biosynthetic gene cluster of new lipopeptides with antitumor activity in the genome of the marine Streptomyces PHM034.</title>
        <authorList>
            <person name="Ceniceros A."/>
            <person name="Canedo L."/>
            <person name="Mendez C."/>
            <person name="Olano C."/>
            <person name="Schleissner C."/>
            <person name="Cuevas C."/>
            <person name="De La Calle F."/>
            <person name="Salas J.A."/>
        </authorList>
    </citation>
    <scope>NUCLEOTIDE SEQUENCE [LARGE SCALE GENOMIC DNA]</scope>
    <source>
        <strain evidence="8 9">PHM034</strain>
    </source>
</reference>
<evidence type="ECO:0000313" key="8">
    <source>
        <dbReference type="EMBL" id="MBR8640522.1"/>
    </source>
</evidence>
<dbReference type="AlphaFoldDB" id="A0A941FI37"/>
<dbReference type="Pfam" id="PF03601">
    <property type="entry name" value="Cons_hypoth698"/>
    <property type="match status" value="1"/>
</dbReference>
<gene>
    <name evidence="8" type="ORF">KEF29_17385</name>
</gene>
<keyword evidence="3" id="KW-1003">Cell membrane</keyword>
<comment type="similarity">
    <text evidence="2">Belongs to the UPF0324 family.</text>
</comment>
<keyword evidence="9" id="KW-1185">Reference proteome</keyword>
<keyword evidence="4 7" id="KW-0812">Transmembrane</keyword>
<keyword evidence="6 7" id="KW-0472">Membrane</keyword>
<dbReference type="PANTHER" id="PTHR30106">
    <property type="entry name" value="INNER MEMBRANE PROTEIN YEIH-RELATED"/>
    <property type="match status" value="1"/>
</dbReference>
<protein>
    <submittedName>
        <fullName evidence="8">Sulfate exporter family transporter</fullName>
    </submittedName>
</protein>
<name>A0A941FI37_9ACTN</name>
<evidence type="ECO:0000256" key="6">
    <source>
        <dbReference type="ARBA" id="ARBA00023136"/>
    </source>
</evidence>
<evidence type="ECO:0000256" key="3">
    <source>
        <dbReference type="ARBA" id="ARBA00022475"/>
    </source>
</evidence>
<dbReference type="Proteomes" id="UP000682308">
    <property type="component" value="Unassembled WGS sequence"/>
</dbReference>
<evidence type="ECO:0000256" key="5">
    <source>
        <dbReference type="ARBA" id="ARBA00022989"/>
    </source>
</evidence>
<dbReference type="EMBL" id="JAGTPG010000002">
    <property type="protein sequence ID" value="MBR8640522.1"/>
    <property type="molecule type" value="Genomic_DNA"/>
</dbReference>
<comment type="subcellular location">
    <subcellularLocation>
        <location evidence="1">Cell membrane</location>
        <topology evidence="1">Multi-pass membrane protein</topology>
    </subcellularLocation>
</comment>
<evidence type="ECO:0000256" key="7">
    <source>
        <dbReference type="SAM" id="Phobius"/>
    </source>
</evidence>
<comment type="caution">
    <text evidence="8">The sequence shown here is derived from an EMBL/GenBank/DDBJ whole genome shotgun (WGS) entry which is preliminary data.</text>
</comment>
<sequence>MTLLSAGFSICGAAAVAAVNDAVNARQRDVALAVALVTVYGSGMIVVVPLLADWLGLSDRQAAIWAGASIHEVAQVVAAGSAIGGGAIGVALTVKLGRVALLAPLYTVAARGSRTAGGRVPVVPWFLTGFAIAVTVRSSGLVPGVSSAFSTSSRPCCWRPACSGSASGSGSGSCGPCPVARCGWPRPRRPSPPAVPCCWSACCTECRSFEVARCWSWAAVRGADRLSAGDREVRQDKQGLQ</sequence>
<keyword evidence="5 7" id="KW-1133">Transmembrane helix</keyword>
<proteinExistence type="inferred from homology"/>
<evidence type="ECO:0000256" key="2">
    <source>
        <dbReference type="ARBA" id="ARBA00007977"/>
    </source>
</evidence>
<dbReference type="PANTHER" id="PTHR30106:SF2">
    <property type="entry name" value="UPF0324 INNER MEMBRANE PROTEIN YEIH"/>
    <property type="match status" value="1"/>
</dbReference>